<feature type="repeat" description="WD" evidence="6">
    <location>
        <begin position="417"/>
        <end position="456"/>
    </location>
</feature>
<evidence type="ECO:0000256" key="6">
    <source>
        <dbReference type="PROSITE-ProRule" id="PRU00221"/>
    </source>
</evidence>
<evidence type="ECO:0000313" key="10">
    <source>
        <dbReference type="Proteomes" id="UP000799640"/>
    </source>
</evidence>
<name>A0A6G1I4X5_9PEZI</name>
<feature type="repeat" description="WD" evidence="6">
    <location>
        <begin position="457"/>
        <end position="496"/>
    </location>
</feature>
<comment type="similarity">
    <text evidence="2">Belongs to the WD repeat MET30/SCONB/SCON-2 family.</text>
</comment>
<dbReference type="PANTHER" id="PTHR19872:SF9">
    <property type="entry name" value="UBIQUITIN-BINDING SDF UBIQUITIN LIGASE COMPLEX SUBUNIT"/>
    <property type="match status" value="1"/>
</dbReference>
<feature type="repeat" description="WD" evidence="6">
    <location>
        <begin position="535"/>
        <end position="576"/>
    </location>
</feature>
<dbReference type="CDD" id="cd22147">
    <property type="entry name" value="F-box_SpPof1-like"/>
    <property type="match status" value="1"/>
</dbReference>
<dbReference type="PROSITE" id="PS50181">
    <property type="entry name" value="FBOX"/>
    <property type="match status" value="1"/>
</dbReference>
<evidence type="ECO:0000256" key="7">
    <source>
        <dbReference type="SAM" id="MobiDB-lite"/>
    </source>
</evidence>
<feature type="repeat" description="WD" evidence="6">
    <location>
        <begin position="715"/>
        <end position="749"/>
    </location>
</feature>
<feature type="compositionally biased region" description="Basic and acidic residues" evidence="7">
    <location>
        <begin position="599"/>
        <end position="621"/>
    </location>
</feature>
<dbReference type="AlphaFoldDB" id="A0A6G1I4X5"/>
<keyword evidence="5" id="KW-0833">Ubl conjugation pathway</keyword>
<dbReference type="InterPro" id="IPR036047">
    <property type="entry name" value="F-box-like_dom_sf"/>
</dbReference>
<keyword evidence="10" id="KW-1185">Reference proteome</keyword>
<dbReference type="InterPro" id="IPR001810">
    <property type="entry name" value="F-box_dom"/>
</dbReference>
<dbReference type="SMART" id="SM00320">
    <property type="entry name" value="WD40"/>
    <property type="match status" value="7"/>
</dbReference>
<feature type="region of interest" description="Disordered" evidence="7">
    <location>
        <begin position="599"/>
        <end position="632"/>
    </location>
</feature>
<dbReference type="OrthoDB" id="5580488at2759"/>
<reference evidence="9" key="1">
    <citation type="journal article" date="2020" name="Stud. Mycol.">
        <title>101 Dothideomycetes genomes: a test case for predicting lifestyles and emergence of pathogens.</title>
        <authorList>
            <person name="Haridas S."/>
            <person name="Albert R."/>
            <person name="Binder M."/>
            <person name="Bloem J."/>
            <person name="Labutti K."/>
            <person name="Salamov A."/>
            <person name="Andreopoulos B."/>
            <person name="Baker S."/>
            <person name="Barry K."/>
            <person name="Bills G."/>
            <person name="Bluhm B."/>
            <person name="Cannon C."/>
            <person name="Castanera R."/>
            <person name="Culley D."/>
            <person name="Daum C."/>
            <person name="Ezra D."/>
            <person name="Gonzalez J."/>
            <person name="Henrissat B."/>
            <person name="Kuo A."/>
            <person name="Liang C."/>
            <person name="Lipzen A."/>
            <person name="Lutzoni F."/>
            <person name="Magnuson J."/>
            <person name="Mondo S."/>
            <person name="Nolan M."/>
            <person name="Ohm R."/>
            <person name="Pangilinan J."/>
            <person name="Park H.-J."/>
            <person name="Ramirez L."/>
            <person name="Alfaro M."/>
            <person name="Sun H."/>
            <person name="Tritt A."/>
            <person name="Yoshinaga Y."/>
            <person name="Zwiers L.-H."/>
            <person name="Turgeon B."/>
            <person name="Goodwin S."/>
            <person name="Spatafora J."/>
            <person name="Crous P."/>
            <person name="Grigoriev I."/>
        </authorList>
    </citation>
    <scope>NUCLEOTIDE SEQUENCE</scope>
    <source>
        <strain evidence="9">CBS 262.69</strain>
    </source>
</reference>
<dbReference type="InterPro" id="IPR019775">
    <property type="entry name" value="WD40_repeat_CS"/>
</dbReference>
<accession>A0A6G1I4X5</accession>
<evidence type="ECO:0000313" key="9">
    <source>
        <dbReference type="EMBL" id="KAF2403231.1"/>
    </source>
</evidence>
<sequence length="749" mass="83387">MASNKQAMPFTADVPTEPHKTRRSSFALRRQSSKAMSSTVTDEQYRVRLGDEGAGDNIAVSISSDTVTPFLARHIPETYNPMNGSMNDNQPVAESNTKYCNRHRPDLKCRRQADEPSMEQLQMELATLSQNDQETISRVWSAFSASPAKQRTLMLRGILAVCCFPQLSFISASVRDLIKIDFLSLLPPELGFKILTYLDTTSLCKAAQVSRRWRTLADDDVVWHRMCEQHIDKRCTKCGWGLPLLEQRRLRMEKRQIQLRATGRVPDDEAIDVEEPEREEPAKDVTESTIAVIDIGIHSLHDHCINGTNGNGVSGVSELFGNSRTKDGVNGVNGPSNGHTNGVNGATSRAVTASPDSRGVKRPAEESLYETKRLCSYDRRADKKETKPTRRPWKDVYKARFKIGTNWKYGRCSIKILQGHTNGVMCLQFIGNTLATGSYDSTIKIWDIDAGTELRTLKGHTAGVRCLKFDDIKLVSGSLDCTIKMWNWKTGECLRTFEARAGVIGLNYESKYLCAGSMDNAVRVWNTTDKITFSLQGHTDFVNSVKVDAASRTVFSASDDCTVRLWDLDTRKTLMVYEGHVGQVQQVLPLPVEFQFDEKDIPDGDTDTDHDLELDTYEDPHSPASARDATPPLANTSLFPCDASRPNPPQYMLTGALDSTIRLWHVPSGRCLRTFFGHLEGIWALAADTLRVVSGAEDRMVKVWDPQTGKCERTFTGHAGPVTCIALDGERLISGGEDCEVRVLEFGSS</sequence>
<evidence type="ECO:0000259" key="8">
    <source>
        <dbReference type="PROSITE" id="PS50181"/>
    </source>
</evidence>
<feature type="repeat" description="WD" evidence="6">
    <location>
        <begin position="650"/>
        <end position="674"/>
    </location>
</feature>
<evidence type="ECO:0000256" key="3">
    <source>
        <dbReference type="ARBA" id="ARBA00022574"/>
    </source>
</evidence>
<dbReference type="Gene3D" id="2.130.10.10">
    <property type="entry name" value="YVTN repeat-like/Quinoprotein amine dehydrogenase"/>
    <property type="match status" value="2"/>
</dbReference>
<dbReference type="Proteomes" id="UP000799640">
    <property type="component" value="Unassembled WGS sequence"/>
</dbReference>
<feature type="region of interest" description="Disordered" evidence="7">
    <location>
        <begin position="328"/>
        <end position="365"/>
    </location>
</feature>
<dbReference type="PANTHER" id="PTHR19872">
    <property type="entry name" value="UBIQUITIN LIGASE SPECIFICITY FACTOR/HREP PROTEIN"/>
    <property type="match status" value="1"/>
</dbReference>
<dbReference type="InterPro" id="IPR051075">
    <property type="entry name" value="SCF_subunit_WD-repeat"/>
</dbReference>
<organism evidence="9 10">
    <name type="scientific">Trichodelitschia bisporula</name>
    <dbReference type="NCBI Taxonomy" id="703511"/>
    <lineage>
        <taxon>Eukaryota</taxon>
        <taxon>Fungi</taxon>
        <taxon>Dikarya</taxon>
        <taxon>Ascomycota</taxon>
        <taxon>Pezizomycotina</taxon>
        <taxon>Dothideomycetes</taxon>
        <taxon>Dothideomycetes incertae sedis</taxon>
        <taxon>Phaeotrichales</taxon>
        <taxon>Phaeotrichaceae</taxon>
        <taxon>Trichodelitschia</taxon>
    </lineage>
</organism>
<evidence type="ECO:0000256" key="5">
    <source>
        <dbReference type="ARBA" id="ARBA00022786"/>
    </source>
</evidence>
<dbReference type="FunFam" id="1.20.1280.50:FF:000016">
    <property type="entry name" value="E3 ubiquitin ligase complex SCF subunit sconB"/>
    <property type="match status" value="1"/>
</dbReference>
<dbReference type="PROSITE" id="PS50294">
    <property type="entry name" value="WD_REPEATS_REGION"/>
    <property type="match status" value="4"/>
</dbReference>
<dbReference type="Pfam" id="PF00400">
    <property type="entry name" value="WD40"/>
    <property type="match status" value="6"/>
</dbReference>
<dbReference type="InterPro" id="IPR015943">
    <property type="entry name" value="WD40/YVTN_repeat-like_dom_sf"/>
</dbReference>
<dbReference type="PROSITE" id="PS00678">
    <property type="entry name" value="WD_REPEATS_1"/>
    <property type="match status" value="2"/>
</dbReference>
<evidence type="ECO:0000256" key="1">
    <source>
        <dbReference type="ARBA" id="ARBA00004906"/>
    </source>
</evidence>
<keyword evidence="4" id="KW-0677">Repeat</keyword>
<dbReference type="Pfam" id="PF12937">
    <property type="entry name" value="F-box-like"/>
    <property type="match status" value="1"/>
</dbReference>
<protein>
    <submittedName>
        <fullName evidence="9">WD40 repeat-like protein</fullName>
    </submittedName>
</protein>
<gene>
    <name evidence="9" type="ORF">EJ06DRAFT_580388</name>
</gene>
<evidence type="ECO:0000256" key="2">
    <source>
        <dbReference type="ARBA" id="ARBA00007968"/>
    </source>
</evidence>
<feature type="compositionally biased region" description="Polar residues" evidence="7">
    <location>
        <begin position="333"/>
        <end position="355"/>
    </location>
</feature>
<dbReference type="SUPFAM" id="SSF50998">
    <property type="entry name" value="Quinoprotein alcohol dehydrogenase-like"/>
    <property type="match status" value="1"/>
</dbReference>
<feature type="domain" description="F-box" evidence="8">
    <location>
        <begin position="180"/>
        <end position="226"/>
    </location>
</feature>
<keyword evidence="3 6" id="KW-0853">WD repeat</keyword>
<dbReference type="InterPro" id="IPR001680">
    <property type="entry name" value="WD40_rpt"/>
</dbReference>
<dbReference type="Gene3D" id="1.20.1280.50">
    <property type="match status" value="1"/>
</dbReference>
<feature type="region of interest" description="Disordered" evidence="7">
    <location>
        <begin position="1"/>
        <end position="39"/>
    </location>
</feature>
<dbReference type="SUPFAM" id="SSF81383">
    <property type="entry name" value="F-box domain"/>
    <property type="match status" value="1"/>
</dbReference>
<dbReference type="EMBL" id="ML996690">
    <property type="protein sequence ID" value="KAF2403231.1"/>
    <property type="molecule type" value="Genomic_DNA"/>
</dbReference>
<evidence type="ECO:0000256" key="4">
    <source>
        <dbReference type="ARBA" id="ARBA00022737"/>
    </source>
</evidence>
<dbReference type="CDD" id="cd00200">
    <property type="entry name" value="WD40"/>
    <property type="match status" value="1"/>
</dbReference>
<dbReference type="PRINTS" id="PR00320">
    <property type="entry name" value="GPROTEINBRPT"/>
</dbReference>
<feature type="repeat" description="WD" evidence="6">
    <location>
        <begin position="675"/>
        <end position="714"/>
    </location>
</feature>
<dbReference type="InterPro" id="IPR011047">
    <property type="entry name" value="Quinoprotein_ADH-like_sf"/>
</dbReference>
<dbReference type="PROSITE" id="PS50082">
    <property type="entry name" value="WD_REPEATS_2"/>
    <property type="match status" value="6"/>
</dbReference>
<proteinExistence type="inferred from homology"/>
<dbReference type="SMART" id="SM00256">
    <property type="entry name" value="FBOX"/>
    <property type="match status" value="1"/>
</dbReference>
<dbReference type="InterPro" id="IPR020472">
    <property type="entry name" value="WD40_PAC1"/>
</dbReference>
<comment type="pathway">
    <text evidence="1">Protein modification; protein ubiquitination.</text>
</comment>